<name>A0A450RYZ3_9GAMM</name>
<evidence type="ECO:0000256" key="1">
    <source>
        <dbReference type="SAM" id="MobiDB-lite"/>
    </source>
</evidence>
<evidence type="ECO:0000313" key="3">
    <source>
        <dbReference type="EMBL" id="VFJ57568.1"/>
    </source>
</evidence>
<accession>A0A450RYZ3</accession>
<gene>
    <name evidence="2" type="ORF">BECKFM1743A_GA0114220_100174</name>
    <name evidence="4" type="ORF">BECKFM1743B_GA0114221_100205</name>
    <name evidence="3" type="ORF">BECKFM1743C_GA0114222_102024</name>
</gene>
<dbReference type="GO" id="GO:0015774">
    <property type="term" value="P:polysaccharide transport"/>
    <property type="evidence" value="ECO:0007669"/>
    <property type="project" value="InterPro"/>
</dbReference>
<proteinExistence type="predicted"/>
<protein>
    <submittedName>
        <fullName evidence="2">Capsular polysaccharide export protein</fullName>
    </submittedName>
</protein>
<dbReference type="Pfam" id="PF05159">
    <property type="entry name" value="Capsule_synth"/>
    <property type="match status" value="1"/>
</dbReference>
<feature type="region of interest" description="Disordered" evidence="1">
    <location>
        <begin position="101"/>
        <end position="126"/>
    </location>
</feature>
<organism evidence="2">
    <name type="scientific">Candidatus Kentrum sp. FM</name>
    <dbReference type="NCBI Taxonomy" id="2126340"/>
    <lineage>
        <taxon>Bacteria</taxon>
        <taxon>Pseudomonadati</taxon>
        <taxon>Pseudomonadota</taxon>
        <taxon>Gammaproteobacteria</taxon>
        <taxon>Candidatus Kentrum</taxon>
    </lineage>
</organism>
<dbReference type="GO" id="GO:0000271">
    <property type="term" value="P:polysaccharide biosynthetic process"/>
    <property type="evidence" value="ECO:0007669"/>
    <property type="project" value="InterPro"/>
</dbReference>
<dbReference type="EMBL" id="CAADFA010000202">
    <property type="protein sequence ID" value="VFJ57568.1"/>
    <property type="molecule type" value="Genomic_DNA"/>
</dbReference>
<evidence type="ECO:0000313" key="2">
    <source>
        <dbReference type="EMBL" id="VFJ44479.1"/>
    </source>
</evidence>
<evidence type="ECO:0000313" key="4">
    <source>
        <dbReference type="EMBL" id="VFK06580.1"/>
    </source>
</evidence>
<dbReference type="EMBL" id="CAADEZ010000017">
    <property type="protein sequence ID" value="VFJ44479.1"/>
    <property type="molecule type" value="Genomic_DNA"/>
</dbReference>
<reference evidence="2" key="1">
    <citation type="submission" date="2019-02" db="EMBL/GenBank/DDBJ databases">
        <authorList>
            <person name="Gruber-Vodicka R. H."/>
            <person name="Seah K. B. B."/>
        </authorList>
    </citation>
    <scope>NUCLEOTIDE SEQUENCE</scope>
    <source>
        <strain evidence="2">BECK_BZ163</strain>
        <strain evidence="4">BECK_BZ164</strain>
        <strain evidence="3">BECK_BZ165</strain>
    </source>
</reference>
<dbReference type="EMBL" id="CAADFL010000020">
    <property type="protein sequence ID" value="VFK06580.1"/>
    <property type="molecule type" value="Genomic_DNA"/>
</dbReference>
<dbReference type="InterPro" id="IPR007833">
    <property type="entry name" value="Capsule_polysaccharide_synth"/>
</dbReference>
<dbReference type="AlphaFoldDB" id="A0A450RYZ3"/>
<sequence>MLELGPWIRSAWRKWWYGKKERDIQETLAARWHRQYFLVPLQVSNDVQLTVHADWDDVEHFIETTVHSFAGHGPDDTLLVFKHHPMERGYKDYTASIGRLSKRGRDCPASPLHPRPAPADTVEARP</sequence>